<dbReference type="Pfam" id="PF06954">
    <property type="entry name" value="Resistin"/>
    <property type="match status" value="1"/>
</dbReference>
<evidence type="ECO:0000256" key="5">
    <source>
        <dbReference type="ARBA" id="ARBA00022729"/>
    </source>
</evidence>
<dbReference type="InterPro" id="IPR009714">
    <property type="entry name" value="RELM"/>
</dbReference>
<dbReference type="FunFam" id="2.60.40.4230:FF:000001">
    <property type="entry name" value="Resistin-like beta"/>
    <property type="match status" value="1"/>
</dbReference>
<keyword evidence="8" id="KW-1185">Reference proteome</keyword>
<dbReference type="KEGG" id="pgig:120599000"/>
<comment type="subcellular location">
    <subcellularLocation>
        <location evidence="1">Secreted</location>
    </subcellularLocation>
</comment>
<reference evidence="9" key="1">
    <citation type="submission" date="2025-08" db="UniProtKB">
        <authorList>
            <consortium name="RefSeq"/>
        </authorList>
    </citation>
    <scope>IDENTIFICATION</scope>
    <source>
        <tissue evidence="9">Kidney</tissue>
    </source>
</reference>
<dbReference type="CDD" id="cd16333">
    <property type="entry name" value="RELM"/>
    <property type="match status" value="1"/>
</dbReference>
<evidence type="ECO:0000256" key="1">
    <source>
        <dbReference type="ARBA" id="ARBA00004613"/>
    </source>
</evidence>
<feature type="signal peptide" evidence="7">
    <location>
        <begin position="1"/>
        <end position="18"/>
    </location>
</feature>
<proteinExistence type="inferred from homology"/>
<dbReference type="RefSeq" id="XP_039714051.1">
    <property type="nucleotide sequence ID" value="XM_039858117.1"/>
</dbReference>
<dbReference type="Proteomes" id="UP000515202">
    <property type="component" value="Unplaced"/>
</dbReference>
<dbReference type="SUPFAM" id="SSF111423">
    <property type="entry name" value="Resistin"/>
    <property type="match status" value="1"/>
</dbReference>
<accession>A0A6P3RHR1</accession>
<dbReference type="Gene3D" id="2.60.40.4230">
    <property type="entry name" value="Resistin head domain"/>
    <property type="match status" value="1"/>
</dbReference>
<comment type="similarity">
    <text evidence="2">Belongs to the resistin/FIZZ family.</text>
</comment>
<gene>
    <name evidence="9" type="primary">RETN</name>
</gene>
<dbReference type="KEGG" id="pvp:105307692"/>
<evidence type="ECO:0000256" key="2">
    <source>
        <dbReference type="ARBA" id="ARBA00007258"/>
    </source>
</evidence>
<keyword evidence="3" id="KW-0964">Secreted</keyword>
<organism evidence="8 9">
    <name type="scientific">Pteropus vampyrus</name>
    <name type="common">Large flying fox</name>
    <dbReference type="NCBI Taxonomy" id="132908"/>
    <lineage>
        <taxon>Eukaryota</taxon>
        <taxon>Metazoa</taxon>
        <taxon>Chordata</taxon>
        <taxon>Craniata</taxon>
        <taxon>Vertebrata</taxon>
        <taxon>Euteleostomi</taxon>
        <taxon>Mammalia</taxon>
        <taxon>Eutheria</taxon>
        <taxon>Laurasiatheria</taxon>
        <taxon>Chiroptera</taxon>
        <taxon>Yinpterochiroptera</taxon>
        <taxon>Pteropodoidea</taxon>
        <taxon>Pteropodidae</taxon>
        <taxon>Pteropodinae</taxon>
        <taxon>Pteropus</taxon>
    </lineage>
</organism>
<keyword evidence="6" id="KW-1015">Disulfide bond</keyword>
<evidence type="ECO:0000313" key="8">
    <source>
        <dbReference type="Proteomes" id="UP000515202"/>
    </source>
</evidence>
<dbReference type="PANTHER" id="PTHR21101">
    <property type="entry name" value="RESISTIN"/>
    <property type="match status" value="1"/>
</dbReference>
<protein>
    <submittedName>
        <fullName evidence="9">Resistin</fullName>
    </submittedName>
</protein>
<dbReference type="CTD" id="56729"/>
<dbReference type="GeneID" id="120599000"/>
<dbReference type="OrthoDB" id="9531287at2759"/>
<sequence length="110" mass="11778">MKALSLLLLPVLGLLVCGRLLCPMDEAIDKKIQDVTSSLTLEAMKNIDLYCRSVTSRGDLVTCPTGFVVTGCTCGSACGSWDVRAERTCHCQCAGIDWTGARCCRMLVSG</sequence>
<evidence type="ECO:0000256" key="7">
    <source>
        <dbReference type="SAM" id="SignalP"/>
    </source>
</evidence>
<evidence type="ECO:0000256" key="6">
    <source>
        <dbReference type="ARBA" id="ARBA00023157"/>
    </source>
</evidence>
<feature type="chain" id="PRO_5028459652" evidence="7">
    <location>
        <begin position="19"/>
        <end position="110"/>
    </location>
</feature>
<evidence type="ECO:0000256" key="3">
    <source>
        <dbReference type="ARBA" id="ARBA00022525"/>
    </source>
</evidence>
<dbReference type="GO" id="GO:0005615">
    <property type="term" value="C:extracellular space"/>
    <property type="evidence" value="ECO:0007669"/>
    <property type="project" value="Ensembl"/>
</dbReference>
<dbReference type="GO" id="GO:0005179">
    <property type="term" value="F:hormone activity"/>
    <property type="evidence" value="ECO:0007669"/>
    <property type="project" value="UniProtKB-KW"/>
</dbReference>
<evidence type="ECO:0000256" key="4">
    <source>
        <dbReference type="ARBA" id="ARBA00022702"/>
    </source>
</evidence>
<dbReference type="RefSeq" id="XP_011381562.1">
    <property type="nucleotide sequence ID" value="XM_011383260.2"/>
</dbReference>
<keyword evidence="5 7" id="KW-0732">Signal</keyword>
<dbReference type="OMA" id="CQCAGID"/>
<evidence type="ECO:0000313" key="9">
    <source>
        <dbReference type="RefSeq" id="XP_011381562.1"/>
    </source>
</evidence>
<dbReference type="GeneID" id="105307692"/>
<dbReference type="Gene3D" id="6.10.250.200">
    <property type="match status" value="1"/>
</dbReference>
<dbReference type="PANTHER" id="PTHR21101:SF11">
    <property type="entry name" value="RESISTIN"/>
    <property type="match status" value="1"/>
</dbReference>
<name>A0A6P3RHR1_PTEVA</name>
<dbReference type="InterPro" id="IPR036262">
    <property type="entry name" value="Resistin-like_sf"/>
</dbReference>
<dbReference type="AlphaFoldDB" id="A0A6P3RHR1"/>
<keyword evidence="4" id="KW-0372">Hormone</keyword>